<dbReference type="Proteomes" id="UP000243975">
    <property type="component" value="Unassembled WGS sequence"/>
</dbReference>
<sequence length="156" mass="18257">MEKLYAGKEARWRNGEIVLIVEERRRWEAGGRRRWSGRGYWQELIESVVWAHNKLKVAPATHLRALSIVQGRAVGVTHYLLGGIATTKHNAKNVYLLYDSRKLILRRRGEKSFNNVARMGLKNNKDTTNWLFSIKNFAIHVRQIRLSKKNYLSSLW</sequence>
<dbReference type="PANTHER" id="PTHR30128">
    <property type="entry name" value="OUTER MEMBRANE PROTEIN, OMPA-RELATED"/>
    <property type="match status" value="1"/>
</dbReference>
<dbReference type="InterPro" id="IPR001280">
    <property type="entry name" value="PSI_PsaA/B"/>
</dbReference>
<dbReference type="Gene3D" id="1.20.1130.10">
    <property type="entry name" value="Photosystem I PsaA/PsaB"/>
    <property type="match status" value="1"/>
</dbReference>
<evidence type="ECO:0000313" key="2">
    <source>
        <dbReference type="Proteomes" id="UP000243975"/>
    </source>
</evidence>
<accession>A0A124SGM1</accession>
<gene>
    <name evidence="1" type="ORF">Ccrd_014833</name>
</gene>
<dbReference type="Pfam" id="PF00223">
    <property type="entry name" value="PsaA_PsaB"/>
    <property type="match status" value="1"/>
</dbReference>
<dbReference type="SUPFAM" id="SSF81558">
    <property type="entry name" value="Photosystem I subunits PsaA/PsaB"/>
    <property type="match status" value="1"/>
</dbReference>
<dbReference type="PANTHER" id="PTHR30128:SF19">
    <property type="entry name" value="PHOTOSYSTEM I P700 CHLOROPHYLL A APOPROTEIN A1-RELATED"/>
    <property type="match status" value="1"/>
</dbReference>
<proteinExistence type="predicted"/>
<comment type="caution">
    <text evidence="1">The sequence shown here is derived from an EMBL/GenBank/DDBJ whole genome shotgun (WGS) entry which is preliminary data.</text>
</comment>
<dbReference type="GO" id="GO:0009535">
    <property type="term" value="C:chloroplast thylakoid membrane"/>
    <property type="evidence" value="ECO:0007669"/>
    <property type="project" value="TreeGrafter"/>
</dbReference>
<protein>
    <submittedName>
        <fullName evidence="1">Photosystem I PsaA/PsaB</fullName>
    </submittedName>
</protein>
<dbReference type="AlphaFoldDB" id="A0A124SGM1"/>
<evidence type="ECO:0000313" key="1">
    <source>
        <dbReference type="EMBL" id="KVI06813.1"/>
    </source>
</evidence>
<organism evidence="1 2">
    <name type="scientific">Cynara cardunculus var. scolymus</name>
    <name type="common">Globe artichoke</name>
    <name type="synonym">Cynara scolymus</name>
    <dbReference type="NCBI Taxonomy" id="59895"/>
    <lineage>
        <taxon>Eukaryota</taxon>
        <taxon>Viridiplantae</taxon>
        <taxon>Streptophyta</taxon>
        <taxon>Embryophyta</taxon>
        <taxon>Tracheophyta</taxon>
        <taxon>Spermatophyta</taxon>
        <taxon>Magnoliopsida</taxon>
        <taxon>eudicotyledons</taxon>
        <taxon>Gunneridae</taxon>
        <taxon>Pentapetalae</taxon>
        <taxon>asterids</taxon>
        <taxon>campanulids</taxon>
        <taxon>Asterales</taxon>
        <taxon>Asteraceae</taxon>
        <taxon>Carduoideae</taxon>
        <taxon>Cardueae</taxon>
        <taxon>Carduinae</taxon>
        <taxon>Cynara</taxon>
    </lineage>
</organism>
<dbReference type="GO" id="GO:0015979">
    <property type="term" value="P:photosynthesis"/>
    <property type="evidence" value="ECO:0007669"/>
    <property type="project" value="InterPro"/>
</dbReference>
<dbReference type="EMBL" id="LEKV01001597">
    <property type="protein sequence ID" value="KVI06813.1"/>
    <property type="molecule type" value="Genomic_DNA"/>
</dbReference>
<dbReference type="STRING" id="59895.A0A124SGM1"/>
<dbReference type="Gramene" id="KVI06813">
    <property type="protein sequence ID" value="KVI06813"/>
    <property type="gene ID" value="Ccrd_014833"/>
</dbReference>
<name>A0A124SGM1_CYNCS</name>
<reference evidence="1 2" key="1">
    <citation type="journal article" date="2016" name="Sci. Rep.">
        <title>The genome sequence of the outbreeding globe artichoke constructed de novo incorporating a phase-aware low-pass sequencing strategy of F1 progeny.</title>
        <authorList>
            <person name="Scaglione D."/>
            <person name="Reyes-Chin-Wo S."/>
            <person name="Acquadro A."/>
            <person name="Froenicke L."/>
            <person name="Portis E."/>
            <person name="Beitel C."/>
            <person name="Tirone M."/>
            <person name="Mauro R."/>
            <person name="Lo Monaco A."/>
            <person name="Mauromicale G."/>
            <person name="Faccioli P."/>
            <person name="Cattivelli L."/>
            <person name="Rieseberg L."/>
            <person name="Michelmore R."/>
            <person name="Lanteri S."/>
        </authorList>
    </citation>
    <scope>NUCLEOTIDE SEQUENCE [LARGE SCALE GENOMIC DNA]</scope>
    <source>
        <strain evidence="1">2C</strain>
    </source>
</reference>
<dbReference type="InterPro" id="IPR036408">
    <property type="entry name" value="PSI_PsaA/B_sf"/>
</dbReference>
<keyword evidence="2" id="KW-1185">Reference proteome</keyword>